<evidence type="ECO:0000259" key="2">
    <source>
        <dbReference type="PROSITE" id="PS51903"/>
    </source>
</evidence>
<keyword evidence="4" id="KW-1185">Reference proteome</keyword>
<feature type="domain" description="Clp R" evidence="2">
    <location>
        <begin position="2"/>
        <end position="178"/>
    </location>
</feature>
<dbReference type="AlphaFoldDB" id="A0A1I7CG96"/>
<evidence type="ECO:0000256" key="1">
    <source>
        <dbReference type="PROSITE-ProRule" id="PRU01251"/>
    </source>
</evidence>
<keyword evidence="1" id="KW-0677">Repeat</keyword>
<name>A0A1I7CG96_9ACTN</name>
<evidence type="ECO:0000313" key="4">
    <source>
        <dbReference type="Proteomes" id="UP000199546"/>
    </source>
</evidence>
<dbReference type="EMBL" id="FPBA01000021">
    <property type="protein sequence ID" value="SFT98436.1"/>
    <property type="molecule type" value="Genomic_DNA"/>
</dbReference>
<dbReference type="Proteomes" id="UP000199546">
    <property type="component" value="Unassembled WGS sequence"/>
</dbReference>
<dbReference type="Pfam" id="PF02861">
    <property type="entry name" value="Clp_N"/>
    <property type="match status" value="1"/>
</dbReference>
<dbReference type="PROSITE" id="PS51903">
    <property type="entry name" value="CLP_R"/>
    <property type="match status" value="1"/>
</dbReference>
<protein>
    <submittedName>
        <fullName evidence="3">Clp amino terminal domain-containing protein, pathogenicity island component</fullName>
    </submittedName>
</protein>
<organism evidence="3 4">
    <name type="scientific">Geodermatophilus amargosae</name>
    <dbReference type="NCBI Taxonomy" id="1296565"/>
    <lineage>
        <taxon>Bacteria</taxon>
        <taxon>Bacillati</taxon>
        <taxon>Actinomycetota</taxon>
        <taxon>Actinomycetes</taxon>
        <taxon>Geodermatophilales</taxon>
        <taxon>Geodermatophilaceae</taxon>
        <taxon>Geodermatophilus</taxon>
    </lineage>
</organism>
<dbReference type="Gene3D" id="1.10.1780.10">
    <property type="entry name" value="Clp, N-terminal domain"/>
    <property type="match status" value="2"/>
</dbReference>
<dbReference type="STRING" id="1296565.SAMN05660657_04437"/>
<sequence>MFERFAHEARHAVVVAQEEARDLRAEQIEPVHLLLALARDPGRGGAALRSVGLDHATVRDALTRSVGPLDADALAAVGIDLEQVRAAAESAFGPGALDRGPLGRTGHIPFSGGAKRALESALRHVLAQPRRRRDRVIDTGHLVVGVLAVADPVVERVLRHLGTDVVRLREGLDGASAA</sequence>
<dbReference type="OrthoDB" id="3628183at2"/>
<accession>A0A1I7CG96</accession>
<reference evidence="4" key="1">
    <citation type="submission" date="2016-10" db="EMBL/GenBank/DDBJ databases">
        <authorList>
            <person name="Varghese N."/>
            <person name="Submissions S."/>
        </authorList>
    </citation>
    <scope>NUCLEOTIDE SEQUENCE [LARGE SCALE GENOMIC DNA]</scope>
    <source>
        <strain evidence="4">DSM 46136</strain>
    </source>
</reference>
<dbReference type="InterPro" id="IPR036628">
    <property type="entry name" value="Clp_N_dom_sf"/>
</dbReference>
<gene>
    <name evidence="3" type="ORF">SAMN05660657_04437</name>
</gene>
<dbReference type="SUPFAM" id="SSF81923">
    <property type="entry name" value="Double Clp-N motif"/>
    <property type="match status" value="1"/>
</dbReference>
<dbReference type="InterPro" id="IPR004176">
    <property type="entry name" value="Clp_R_N"/>
</dbReference>
<proteinExistence type="predicted"/>
<evidence type="ECO:0000313" key="3">
    <source>
        <dbReference type="EMBL" id="SFT98436.1"/>
    </source>
</evidence>
<dbReference type="RefSeq" id="WP_093582917.1">
    <property type="nucleotide sequence ID" value="NZ_FPBA01000021.1"/>
</dbReference>